<feature type="domain" description="AP2/ERF" evidence="7">
    <location>
        <begin position="158"/>
        <end position="223"/>
    </location>
</feature>
<dbReference type="Gene3D" id="3.30.730.10">
    <property type="entry name" value="AP2/ERF domain"/>
    <property type="match status" value="1"/>
</dbReference>
<comment type="caution">
    <text evidence="8">The sequence shown here is derived from an EMBL/GenBank/DDBJ whole genome shotgun (WGS) entry which is preliminary data.</text>
</comment>
<dbReference type="SUPFAM" id="SSF54171">
    <property type="entry name" value="DNA-binding domain"/>
    <property type="match status" value="1"/>
</dbReference>
<dbReference type="GO" id="GO:0003677">
    <property type="term" value="F:DNA binding"/>
    <property type="evidence" value="ECO:0007669"/>
    <property type="project" value="UniProtKB-KW"/>
</dbReference>
<protein>
    <recommendedName>
        <fullName evidence="7">AP2/ERF domain-containing protein</fullName>
    </recommendedName>
</protein>
<evidence type="ECO:0000256" key="4">
    <source>
        <dbReference type="ARBA" id="ARBA00023163"/>
    </source>
</evidence>
<keyword evidence="2" id="KW-0805">Transcription regulation</keyword>
<proteinExistence type="predicted"/>
<dbReference type="GO" id="GO:0005634">
    <property type="term" value="C:nucleus"/>
    <property type="evidence" value="ECO:0007669"/>
    <property type="project" value="UniProtKB-SubCell"/>
</dbReference>
<dbReference type="AlphaFoldDB" id="A0AAD2CZT7"/>
<evidence type="ECO:0000256" key="6">
    <source>
        <dbReference type="SAM" id="MobiDB-lite"/>
    </source>
</evidence>
<dbReference type="PROSITE" id="PS51032">
    <property type="entry name" value="AP2_ERF"/>
    <property type="match status" value="1"/>
</dbReference>
<dbReference type="InterPro" id="IPR001471">
    <property type="entry name" value="AP2/ERF_dom"/>
</dbReference>
<evidence type="ECO:0000259" key="7">
    <source>
        <dbReference type="PROSITE" id="PS51032"/>
    </source>
</evidence>
<dbReference type="InterPro" id="IPR036955">
    <property type="entry name" value="AP2/ERF_dom_sf"/>
</dbReference>
<dbReference type="SMART" id="SM00380">
    <property type="entry name" value="AP2"/>
    <property type="match status" value="1"/>
</dbReference>
<keyword evidence="3" id="KW-0238">DNA-binding</keyword>
<evidence type="ECO:0000256" key="3">
    <source>
        <dbReference type="ARBA" id="ARBA00023125"/>
    </source>
</evidence>
<keyword evidence="4" id="KW-0804">Transcription</keyword>
<dbReference type="EMBL" id="CAMPGE010016870">
    <property type="protein sequence ID" value="CAI2375395.1"/>
    <property type="molecule type" value="Genomic_DNA"/>
</dbReference>
<evidence type="ECO:0000313" key="9">
    <source>
        <dbReference type="Proteomes" id="UP001295684"/>
    </source>
</evidence>
<evidence type="ECO:0000313" key="8">
    <source>
        <dbReference type="EMBL" id="CAI2375395.1"/>
    </source>
</evidence>
<gene>
    <name evidence="8" type="ORF">ECRASSUSDP1_LOCUS16757</name>
</gene>
<evidence type="ECO:0000256" key="1">
    <source>
        <dbReference type="ARBA" id="ARBA00004123"/>
    </source>
</evidence>
<feature type="region of interest" description="Disordered" evidence="6">
    <location>
        <begin position="88"/>
        <end position="127"/>
    </location>
</feature>
<reference evidence="8" key="1">
    <citation type="submission" date="2023-07" db="EMBL/GenBank/DDBJ databases">
        <authorList>
            <consortium name="AG Swart"/>
            <person name="Singh M."/>
            <person name="Singh A."/>
            <person name="Seah K."/>
            <person name="Emmerich C."/>
        </authorList>
    </citation>
    <scope>NUCLEOTIDE SEQUENCE</scope>
    <source>
        <strain evidence="8">DP1</strain>
    </source>
</reference>
<evidence type="ECO:0000256" key="5">
    <source>
        <dbReference type="ARBA" id="ARBA00023242"/>
    </source>
</evidence>
<accession>A0AAD2CZT7</accession>
<dbReference type="Proteomes" id="UP001295684">
    <property type="component" value="Unassembled WGS sequence"/>
</dbReference>
<sequence length="246" mass="28338">MDFSNFDNNNTYSCLPMWGYQGIIQGLSSMYCVDQLEPKVFGSQYYCFCCLQQDRMVSSLTEANKEEKSQVKQDEENLLCHSQTSAFTKVQPKSQTSLSDKETLSQGSEEYKTQASPPKRRRRKTKELDIRKNLVNLRLSILSGNVIGLFRSPKKAIGYNKTTFKRRSRYIGVSRNNANWQAMVNVGHVKKYIGTYREETQAARAYDLYSVALRGEDSTLNFDYSASDMLERIEYFLENNSVKFNA</sequence>
<feature type="compositionally biased region" description="Polar residues" evidence="6">
    <location>
        <begin position="88"/>
        <end position="116"/>
    </location>
</feature>
<comment type="subcellular location">
    <subcellularLocation>
        <location evidence="1">Nucleus</location>
    </subcellularLocation>
</comment>
<evidence type="ECO:0000256" key="2">
    <source>
        <dbReference type="ARBA" id="ARBA00023015"/>
    </source>
</evidence>
<keyword evidence="9" id="KW-1185">Reference proteome</keyword>
<keyword evidence="5" id="KW-0539">Nucleus</keyword>
<organism evidence="8 9">
    <name type="scientific">Euplotes crassus</name>
    <dbReference type="NCBI Taxonomy" id="5936"/>
    <lineage>
        <taxon>Eukaryota</taxon>
        <taxon>Sar</taxon>
        <taxon>Alveolata</taxon>
        <taxon>Ciliophora</taxon>
        <taxon>Intramacronucleata</taxon>
        <taxon>Spirotrichea</taxon>
        <taxon>Hypotrichia</taxon>
        <taxon>Euplotida</taxon>
        <taxon>Euplotidae</taxon>
        <taxon>Moneuplotes</taxon>
    </lineage>
</organism>
<name>A0AAD2CZT7_EUPCR</name>
<dbReference type="InterPro" id="IPR016177">
    <property type="entry name" value="DNA-bd_dom_sf"/>
</dbReference>
<dbReference type="GO" id="GO:0003700">
    <property type="term" value="F:DNA-binding transcription factor activity"/>
    <property type="evidence" value="ECO:0007669"/>
    <property type="project" value="InterPro"/>
</dbReference>